<dbReference type="InterPro" id="IPR002716">
    <property type="entry name" value="PIN_dom"/>
</dbReference>
<comment type="caution">
    <text evidence="3">The sequence shown here is derived from an EMBL/GenBank/DDBJ whole genome shotgun (WGS) entry which is preliminary data.</text>
</comment>
<accession>A0A0G1J7R9</accession>
<protein>
    <submittedName>
        <fullName evidence="3">PilT protein domain protein</fullName>
    </submittedName>
</protein>
<dbReference type="Proteomes" id="UP000033901">
    <property type="component" value="Unassembled WGS sequence"/>
</dbReference>
<proteinExistence type="predicted"/>
<name>A0A0G1J7R9_9BACT</name>
<dbReference type="Gene3D" id="3.40.50.1010">
    <property type="entry name" value="5'-nuclease"/>
    <property type="match status" value="1"/>
</dbReference>
<dbReference type="Pfam" id="PF01850">
    <property type="entry name" value="PIN"/>
    <property type="match status" value="1"/>
</dbReference>
<dbReference type="SUPFAM" id="SSF88723">
    <property type="entry name" value="PIN domain-like"/>
    <property type="match status" value="1"/>
</dbReference>
<organism evidence="3 4">
    <name type="scientific">Candidatus Curtissbacteria bacterium GW2011_GWC1_44_33</name>
    <dbReference type="NCBI Taxonomy" id="1618413"/>
    <lineage>
        <taxon>Bacteria</taxon>
        <taxon>Candidatus Curtissiibacteriota</taxon>
    </lineage>
</organism>
<dbReference type="PANTHER" id="PTHR35901:SF1">
    <property type="entry name" value="EXONUCLEASE VAPC9"/>
    <property type="match status" value="1"/>
</dbReference>
<dbReference type="AlphaFoldDB" id="A0A0G1J7R9"/>
<evidence type="ECO:0000313" key="4">
    <source>
        <dbReference type="Proteomes" id="UP000033901"/>
    </source>
</evidence>
<feature type="domain" description="PIN" evidence="2">
    <location>
        <begin position="5"/>
        <end position="128"/>
    </location>
</feature>
<sequence>MVKVIPDSSVIVKWVSKDNESHLDKADKLLSDVQAEKVQLLAPELAKYEIGNAILKKGLTTPQAFQSLGTVYSLPVQFVPETEDLANLTYQMAYQARQNNVTAFTYYDASFVALAQQEGAVLVTDNPKHQTKISDVKVIPLEKYTAGLSISKNRTRKK</sequence>
<evidence type="ECO:0000313" key="3">
    <source>
        <dbReference type="EMBL" id="KKT67335.1"/>
    </source>
</evidence>
<dbReference type="EMBL" id="LCIZ01000011">
    <property type="protein sequence ID" value="KKT67335.1"/>
    <property type="molecule type" value="Genomic_DNA"/>
</dbReference>
<dbReference type="InterPro" id="IPR044153">
    <property type="entry name" value="PIN_Pae0151-like"/>
</dbReference>
<gene>
    <name evidence="3" type="ORF">UW61_C0011G0015</name>
</gene>
<keyword evidence="1" id="KW-0460">Magnesium</keyword>
<evidence type="ECO:0000256" key="1">
    <source>
        <dbReference type="ARBA" id="ARBA00022842"/>
    </source>
</evidence>
<dbReference type="CDD" id="cd09873">
    <property type="entry name" value="PIN_Pae0151-like"/>
    <property type="match status" value="1"/>
</dbReference>
<dbReference type="InterPro" id="IPR029060">
    <property type="entry name" value="PIN-like_dom_sf"/>
</dbReference>
<evidence type="ECO:0000259" key="2">
    <source>
        <dbReference type="Pfam" id="PF01850"/>
    </source>
</evidence>
<reference evidence="3 4" key="1">
    <citation type="journal article" date="2015" name="Nature">
        <title>rRNA introns, odd ribosomes, and small enigmatic genomes across a large radiation of phyla.</title>
        <authorList>
            <person name="Brown C.T."/>
            <person name="Hug L.A."/>
            <person name="Thomas B.C."/>
            <person name="Sharon I."/>
            <person name="Castelle C.J."/>
            <person name="Singh A."/>
            <person name="Wilkins M.J."/>
            <person name="Williams K.H."/>
            <person name="Banfield J.F."/>
        </authorList>
    </citation>
    <scope>NUCLEOTIDE SEQUENCE [LARGE SCALE GENOMIC DNA]</scope>
</reference>
<dbReference type="PANTHER" id="PTHR35901">
    <property type="entry name" value="RIBONUCLEASE VAPC3"/>
    <property type="match status" value="1"/>
</dbReference>
<dbReference type="InterPro" id="IPR051619">
    <property type="entry name" value="TypeII_TA_RNase_PINc/VapC"/>
</dbReference>